<dbReference type="Proteomes" id="UP000559256">
    <property type="component" value="Unassembled WGS sequence"/>
</dbReference>
<dbReference type="AlphaFoldDB" id="A0A8H5D0B9"/>
<evidence type="ECO:0000256" key="1">
    <source>
        <dbReference type="SAM" id="Coils"/>
    </source>
</evidence>
<accession>A0A8H5D0B9</accession>
<evidence type="ECO:0000256" key="2">
    <source>
        <dbReference type="SAM" id="MobiDB-lite"/>
    </source>
</evidence>
<sequence>MRTTYVLGACTCPGEKDGQLEVYRAQRLLSRERKKAVDATREAQVFRDKCKTLESDLEGYREQRQEDLDALLKMDDLERIIAEERKVSKQSKREAEVWKEKFNESQENLELCQFKLSQPRSTKRAISEESFLDEDLFNFNSDDDEQTQDIARKATDTRASQSQSQSQSQSKFTLNPKSSLKHSLIMTGPRPTMPLPPPRKRFRAATPHPTLPVKEEDEECRPFQRRVSATSTRFEES</sequence>
<protein>
    <submittedName>
        <fullName evidence="3">Uncharacterized protein</fullName>
    </submittedName>
</protein>
<feature type="compositionally biased region" description="Acidic residues" evidence="2">
    <location>
        <begin position="137"/>
        <end position="147"/>
    </location>
</feature>
<proteinExistence type="predicted"/>
<feature type="compositionally biased region" description="Low complexity" evidence="2">
    <location>
        <begin position="160"/>
        <end position="170"/>
    </location>
</feature>
<dbReference type="EMBL" id="JAACJM010000071">
    <property type="protein sequence ID" value="KAF5351290.1"/>
    <property type="molecule type" value="Genomic_DNA"/>
</dbReference>
<comment type="caution">
    <text evidence="3">The sequence shown here is derived from an EMBL/GenBank/DDBJ whole genome shotgun (WGS) entry which is preliminary data.</text>
</comment>
<evidence type="ECO:0000313" key="3">
    <source>
        <dbReference type="EMBL" id="KAF5351290.1"/>
    </source>
</evidence>
<reference evidence="3 4" key="1">
    <citation type="journal article" date="2020" name="ISME J.">
        <title>Uncovering the hidden diversity of litter-decomposition mechanisms in mushroom-forming fungi.</title>
        <authorList>
            <person name="Floudas D."/>
            <person name="Bentzer J."/>
            <person name="Ahren D."/>
            <person name="Johansson T."/>
            <person name="Persson P."/>
            <person name="Tunlid A."/>
        </authorList>
    </citation>
    <scope>NUCLEOTIDE SEQUENCE [LARGE SCALE GENOMIC DNA]</scope>
    <source>
        <strain evidence="3 4">CBS 291.85</strain>
    </source>
</reference>
<keyword evidence="4" id="KW-1185">Reference proteome</keyword>
<feature type="region of interest" description="Disordered" evidence="2">
    <location>
        <begin position="137"/>
        <end position="237"/>
    </location>
</feature>
<evidence type="ECO:0000313" key="4">
    <source>
        <dbReference type="Proteomes" id="UP000559256"/>
    </source>
</evidence>
<gene>
    <name evidence="3" type="ORF">D9758_008017</name>
</gene>
<feature type="compositionally biased region" description="Polar residues" evidence="2">
    <location>
        <begin position="227"/>
        <end position="237"/>
    </location>
</feature>
<feature type="coiled-coil region" evidence="1">
    <location>
        <begin position="43"/>
        <end position="94"/>
    </location>
</feature>
<organism evidence="3 4">
    <name type="scientific">Tetrapyrgos nigripes</name>
    <dbReference type="NCBI Taxonomy" id="182062"/>
    <lineage>
        <taxon>Eukaryota</taxon>
        <taxon>Fungi</taxon>
        <taxon>Dikarya</taxon>
        <taxon>Basidiomycota</taxon>
        <taxon>Agaricomycotina</taxon>
        <taxon>Agaricomycetes</taxon>
        <taxon>Agaricomycetidae</taxon>
        <taxon>Agaricales</taxon>
        <taxon>Marasmiineae</taxon>
        <taxon>Marasmiaceae</taxon>
        <taxon>Tetrapyrgos</taxon>
    </lineage>
</organism>
<name>A0A8H5D0B9_9AGAR</name>
<keyword evidence="1" id="KW-0175">Coiled coil</keyword>